<organism evidence="1 2">
    <name type="scientific">Sinorhizobium phage phiM9</name>
    <dbReference type="NCBI Taxonomy" id="1636182"/>
    <lineage>
        <taxon>Viruses</taxon>
        <taxon>Duplodnaviria</taxon>
        <taxon>Heunggongvirae</taxon>
        <taxon>Uroviricota</taxon>
        <taxon>Caudoviricetes</taxon>
        <taxon>Pootjesviridae</taxon>
        <taxon>Emnonavirus</taxon>
        <taxon>Emnonavirus phiM9</taxon>
    </lineage>
</organism>
<protein>
    <submittedName>
        <fullName evidence="1">Uncharacterized protein</fullName>
    </submittedName>
</protein>
<accession>A0A0F6R638</accession>
<name>A0A0F6R638_9CAUD</name>
<reference evidence="1 2" key="1">
    <citation type="journal article" date="2015" name="J. Virol.">
        <title>Sinorhizobium meliloti Phage ?M9 Defines a New Group of T4 Superfamily Phages with Unusual Genomic Features but a Common T=16 Capsid.</title>
        <authorList>
            <person name="Johnson M.C."/>
            <person name="Tatum K.B."/>
            <person name="Lynn J.S."/>
            <person name="Brewer T.E."/>
            <person name="Lu S."/>
            <person name="Washburn B.K."/>
            <person name="Stroupe M.E."/>
            <person name="Jones K.M."/>
        </authorList>
    </citation>
    <scope>NUCLEOTIDE SEQUENCE [LARGE SCALE GENOMIC DNA]</scope>
</reference>
<dbReference type="Proteomes" id="UP000033804">
    <property type="component" value="Segment"/>
</dbReference>
<reference evidence="2" key="2">
    <citation type="submission" date="2015-03" db="EMBL/GenBank/DDBJ databases">
        <title>The genome and structure of Sinorhizobium meliloti phage phiM9.</title>
        <authorList>
            <person name="Johnson M.C."/>
            <person name="Tatum K.B."/>
            <person name="Lynn J.S."/>
            <person name="Brewer T.E."/>
            <person name="Washburn B.K."/>
            <person name="Stroupe M.E."/>
            <person name="Jones K.M."/>
        </authorList>
    </citation>
    <scope>NUCLEOTIDE SEQUENCE [LARGE SCALE GENOMIC DNA]</scope>
</reference>
<keyword evidence="2" id="KW-1185">Reference proteome</keyword>
<sequence length="91" mass="11024">MKILKFTYEYGHTERVDDQYGTRMTTPVRAISEKHFIVQNDYDFIKEMLWAYVEKYHLSNDDKMFKRVSCVPLNITIDGIFKEPAYWLKDF</sequence>
<dbReference type="EMBL" id="KP881232">
    <property type="protein sequence ID" value="AKE44870.1"/>
    <property type="molecule type" value="Genomic_DNA"/>
</dbReference>
<dbReference type="RefSeq" id="YP_009189624.1">
    <property type="nucleotide sequence ID" value="NC_028676.1"/>
</dbReference>
<dbReference type="KEGG" id="vg:26517922"/>
<gene>
    <name evidence="1" type="ORF">Sm_phiM9_243</name>
</gene>
<evidence type="ECO:0000313" key="1">
    <source>
        <dbReference type="EMBL" id="AKE44870.1"/>
    </source>
</evidence>
<proteinExistence type="predicted"/>
<evidence type="ECO:0000313" key="2">
    <source>
        <dbReference type="Proteomes" id="UP000033804"/>
    </source>
</evidence>
<dbReference type="GeneID" id="26517922"/>